<feature type="domain" description="PucR C-terminal helix-turn-helix" evidence="1">
    <location>
        <begin position="413"/>
        <end position="471"/>
    </location>
</feature>
<dbReference type="EMBL" id="JAROCF010000001">
    <property type="protein sequence ID" value="MDN4613206.1"/>
    <property type="molecule type" value="Genomic_DNA"/>
</dbReference>
<name>A0ABT8K701_9MICO</name>
<dbReference type="Pfam" id="PF13556">
    <property type="entry name" value="HTH_30"/>
    <property type="match status" value="1"/>
</dbReference>
<keyword evidence="3" id="KW-1185">Reference proteome</keyword>
<dbReference type="Proteomes" id="UP001174208">
    <property type="component" value="Unassembled WGS sequence"/>
</dbReference>
<comment type="caution">
    <text evidence="2">The sequence shown here is derived from an EMBL/GenBank/DDBJ whole genome shotgun (WGS) entry which is preliminary data.</text>
</comment>
<dbReference type="InterPro" id="IPR051448">
    <property type="entry name" value="CdaR-like_regulators"/>
</dbReference>
<proteinExistence type="predicted"/>
<evidence type="ECO:0000313" key="3">
    <source>
        <dbReference type="Proteomes" id="UP001174208"/>
    </source>
</evidence>
<gene>
    <name evidence="2" type="ORF">P5G50_01970</name>
</gene>
<evidence type="ECO:0000313" key="2">
    <source>
        <dbReference type="EMBL" id="MDN4613206.1"/>
    </source>
</evidence>
<accession>A0ABT8K701</accession>
<dbReference type="RefSeq" id="WP_301210015.1">
    <property type="nucleotide sequence ID" value="NZ_JAROCF010000001.1"/>
</dbReference>
<reference evidence="2" key="1">
    <citation type="submission" date="2023-06" db="EMBL/GenBank/DDBJ databases">
        <title>MT1 and MT2 Draft Genomes of Novel Species.</title>
        <authorList>
            <person name="Venkateswaran K."/>
        </authorList>
    </citation>
    <scope>NUCLEOTIDE SEQUENCE</scope>
    <source>
        <strain evidence="2">F6_8S_P_1B</strain>
    </source>
</reference>
<protein>
    <submittedName>
        <fullName evidence="2">Helix-turn-helix domain-containing protein</fullName>
    </submittedName>
</protein>
<dbReference type="InterPro" id="IPR042070">
    <property type="entry name" value="PucR_C-HTH_sf"/>
</dbReference>
<dbReference type="PANTHER" id="PTHR33744:SF1">
    <property type="entry name" value="DNA-BINDING TRANSCRIPTIONAL ACTIVATOR ADER"/>
    <property type="match status" value="1"/>
</dbReference>
<sequence>MTRDVASLVRPLGGRLIEGALDAGMRVDAVVGLDEFTLVGHPAFATVVVVPGRRVAAALDAGDARTDSLRGAVIVTHGGDASVTRAIERAGVTAIVATEPSDDLLAPVLTALLAVDQAAEDRAVTTAMKVLTLAARRGGVSGVVAELAHRIDGWAVLLDRHGQVITTAGAGGLHVDDARAVALGRPVRVRHRALQVHAVGADEDLSARLVVSPRTASSSRARELGSQAAALLDLLLRTDDPSRTERLGRAVMVEALLAGGEPARSLLQAWGVHESSLTAFALTARSASVEVERLVSHWLDELGAAHILTESRGTVTGFVRDDHADALAARVEAYSSALFLGLGTPASTDALAGGADEARHALEAARAEGRRVVRYRGIPTIRFVLDRLDPADTRRLAHLLDPLRDTAGRHGDLTETLRAYLAENGAWGATADRLGIHRQTLTARIHRVEALLGLSLADADDRAAAWLALRAMAG</sequence>
<dbReference type="PANTHER" id="PTHR33744">
    <property type="entry name" value="CARBOHYDRATE DIACID REGULATOR"/>
    <property type="match status" value="1"/>
</dbReference>
<dbReference type="Gene3D" id="1.10.10.2840">
    <property type="entry name" value="PucR C-terminal helix-turn-helix domain"/>
    <property type="match status" value="1"/>
</dbReference>
<evidence type="ECO:0000259" key="1">
    <source>
        <dbReference type="Pfam" id="PF13556"/>
    </source>
</evidence>
<dbReference type="InterPro" id="IPR025736">
    <property type="entry name" value="PucR_C-HTH_dom"/>
</dbReference>
<organism evidence="2 3">
    <name type="scientific">Leifsonia williamsii</name>
    <dbReference type="NCBI Taxonomy" id="3035919"/>
    <lineage>
        <taxon>Bacteria</taxon>
        <taxon>Bacillati</taxon>
        <taxon>Actinomycetota</taxon>
        <taxon>Actinomycetes</taxon>
        <taxon>Micrococcales</taxon>
        <taxon>Microbacteriaceae</taxon>
        <taxon>Leifsonia</taxon>
    </lineage>
</organism>